<dbReference type="GO" id="GO:0008474">
    <property type="term" value="F:palmitoyl-(protein) hydrolase activity"/>
    <property type="evidence" value="ECO:0007669"/>
    <property type="project" value="UniProtKB-EC"/>
</dbReference>
<keyword evidence="3" id="KW-0809">Transit peptide</keyword>
<dbReference type="Pfam" id="PF12697">
    <property type="entry name" value="Abhydrolase_6"/>
    <property type="match status" value="1"/>
</dbReference>
<protein>
    <recommendedName>
        <fullName evidence="5">Palmitoyl-protein thioesterase ABHD10, mitochondrial</fullName>
        <ecNumber evidence="4">3.1.1.93</ecNumber>
        <ecNumber evidence="1">3.1.2.22</ecNumber>
    </recommendedName>
    <alternativeName>
        <fullName evidence="7">Acyl-protein thioesterase ABHD10</fullName>
    </alternativeName>
    <alternativeName>
        <fullName evidence="8">Alpha/beta hydrolase domain-containing protein 10</fullName>
    </alternativeName>
    <alternativeName>
        <fullName evidence="6">Mycophenolic acid acyl-glucuronide esterase, mitochondrial</fullName>
    </alternativeName>
</protein>
<comment type="catalytic activity">
    <reaction evidence="11">
        <text>mycophenolic acid O-acyl-beta-D-glucuronide + H2O = mycophenolate + D-glucuronate + H(+)</text>
        <dbReference type="Rhea" id="RHEA:34179"/>
        <dbReference type="ChEBI" id="CHEBI:15377"/>
        <dbReference type="ChEBI" id="CHEBI:15378"/>
        <dbReference type="ChEBI" id="CHEBI:58720"/>
        <dbReference type="ChEBI" id="CHEBI:62932"/>
        <dbReference type="ChEBI" id="CHEBI:66982"/>
        <dbReference type="EC" id="3.1.1.93"/>
    </reaction>
    <physiologicalReaction direction="left-to-right" evidence="11">
        <dbReference type="Rhea" id="RHEA:34180"/>
    </physiologicalReaction>
</comment>
<dbReference type="EC" id="3.1.1.93" evidence="4"/>
<evidence type="ECO:0000256" key="4">
    <source>
        <dbReference type="ARBA" id="ARBA00039132"/>
    </source>
</evidence>
<dbReference type="EMBL" id="WNKS01000002">
    <property type="protein sequence ID" value="MTV30092.1"/>
    <property type="molecule type" value="Genomic_DNA"/>
</dbReference>
<name>A0A6N8DI05_RHOAC</name>
<evidence type="ECO:0000256" key="3">
    <source>
        <dbReference type="ARBA" id="ARBA00022946"/>
    </source>
</evidence>
<comment type="catalytic activity">
    <reaction evidence="10">
        <text>S-hexadecanoyl-L-cysteinyl-[protein] + H2O = L-cysteinyl-[protein] + hexadecanoate + H(+)</text>
        <dbReference type="Rhea" id="RHEA:19233"/>
        <dbReference type="Rhea" id="RHEA-COMP:10131"/>
        <dbReference type="Rhea" id="RHEA-COMP:11032"/>
        <dbReference type="ChEBI" id="CHEBI:7896"/>
        <dbReference type="ChEBI" id="CHEBI:15377"/>
        <dbReference type="ChEBI" id="CHEBI:15378"/>
        <dbReference type="ChEBI" id="CHEBI:29950"/>
        <dbReference type="ChEBI" id="CHEBI:74151"/>
        <dbReference type="EC" id="3.1.2.22"/>
    </reaction>
    <physiologicalReaction direction="left-to-right" evidence="10">
        <dbReference type="Rhea" id="RHEA:19234"/>
    </physiologicalReaction>
</comment>
<accession>A0A6N8DI05</accession>
<evidence type="ECO:0000313" key="13">
    <source>
        <dbReference type="EMBL" id="MTV30092.1"/>
    </source>
</evidence>
<sequence>MPQNHMAPQFFTTSPGEPRLAYLSRAGLRGPGLFWLGGYRSDMRGSKATFVDAFAAEQDRPCLRFDYSGHGESEGAFENGTIGLWAEQATKIFRALTEGPQVVIGSSMGGWIALLLARALAKLGETDRLASLVLIAPAPDFSEELVWPSLPETVRATLARDGVWRDDQNVFTQKFFEDGRRQSVLGGELRTWCPVRILQGMRDDAVPWRHALKLLEHLAADPATLTLIRDGDHRLSRPQDLDLLRGALTQTPVAR</sequence>
<evidence type="ECO:0000256" key="8">
    <source>
        <dbReference type="ARBA" id="ARBA00042704"/>
    </source>
</evidence>
<dbReference type="RefSeq" id="WP_155444749.1">
    <property type="nucleotide sequence ID" value="NZ_JAOQNR010000002.1"/>
</dbReference>
<reference evidence="13 14" key="1">
    <citation type="submission" date="2019-11" db="EMBL/GenBank/DDBJ databases">
        <title>Whole-genome sequence of a Rhodoblastus acidophilus DSM 142.</title>
        <authorList>
            <person name="Kyndt J.A."/>
            <person name="Meyer T.E."/>
        </authorList>
    </citation>
    <scope>NUCLEOTIDE SEQUENCE [LARGE SCALE GENOMIC DNA]</scope>
    <source>
        <strain evidence="13 14">DSM 142</strain>
    </source>
</reference>
<evidence type="ECO:0000256" key="9">
    <source>
        <dbReference type="ARBA" id="ARBA00046047"/>
    </source>
</evidence>
<organism evidence="13 14">
    <name type="scientific">Rhodoblastus acidophilus</name>
    <name type="common">Rhodopseudomonas acidophila</name>
    <dbReference type="NCBI Taxonomy" id="1074"/>
    <lineage>
        <taxon>Bacteria</taxon>
        <taxon>Pseudomonadati</taxon>
        <taxon>Pseudomonadota</taxon>
        <taxon>Alphaproteobacteria</taxon>
        <taxon>Hyphomicrobiales</taxon>
        <taxon>Rhodoblastaceae</taxon>
        <taxon>Rhodoblastus</taxon>
    </lineage>
</organism>
<evidence type="ECO:0000256" key="10">
    <source>
        <dbReference type="ARBA" id="ARBA00047409"/>
    </source>
</evidence>
<gene>
    <name evidence="13" type="ORF">GJ654_03680</name>
</gene>
<dbReference type="InterPro" id="IPR000073">
    <property type="entry name" value="AB_hydrolase_1"/>
</dbReference>
<keyword evidence="2 13" id="KW-0378">Hydrolase</keyword>
<evidence type="ECO:0000313" key="14">
    <source>
        <dbReference type="Proteomes" id="UP000439113"/>
    </source>
</evidence>
<dbReference type="PANTHER" id="PTHR16138">
    <property type="entry name" value="MYCOPHENOLIC ACID ACYL-GLUCURONIDE ESTERASE, MITOCHONDRIAL"/>
    <property type="match status" value="1"/>
</dbReference>
<evidence type="ECO:0000256" key="2">
    <source>
        <dbReference type="ARBA" id="ARBA00022801"/>
    </source>
</evidence>
<dbReference type="InterPro" id="IPR052382">
    <property type="entry name" value="ABHD10_acyl-thioesterase"/>
</dbReference>
<dbReference type="InterPro" id="IPR029058">
    <property type="entry name" value="AB_hydrolase_fold"/>
</dbReference>
<dbReference type="GO" id="GO:0102390">
    <property type="term" value="F:mycophenolic acid acyl-glucuronide esterase activity"/>
    <property type="evidence" value="ECO:0007669"/>
    <property type="project" value="UniProtKB-EC"/>
</dbReference>
<dbReference type="PANTHER" id="PTHR16138:SF7">
    <property type="entry name" value="PALMITOYL-PROTEIN THIOESTERASE ABHD10, MITOCHONDRIAL"/>
    <property type="match status" value="1"/>
</dbReference>
<evidence type="ECO:0000256" key="1">
    <source>
        <dbReference type="ARBA" id="ARBA00012423"/>
    </source>
</evidence>
<comment type="caution">
    <text evidence="13">The sequence shown here is derived from an EMBL/GenBank/DDBJ whole genome shotgun (WGS) entry which is preliminary data.</text>
</comment>
<feature type="domain" description="AB hydrolase-1" evidence="12">
    <location>
        <begin position="51"/>
        <end position="233"/>
    </location>
</feature>
<evidence type="ECO:0000256" key="6">
    <source>
        <dbReference type="ARBA" id="ARBA00041520"/>
    </source>
</evidence>
<evidence type="ECO:0000256" key="11">
    <source>
        <dbReference type="ARBA" id="ARBA00047972"/>
    </source>
</evidence>
<dbReference type="EC" id="3.1.2.22" evidence="1"/>
<evidence type="ECO:0000259" key="12">
    <source>
        <dbReference type="Pfam" id="PF12697"/>
    </source>
</evidence>
<dbReference type="Proteomes" id="UP000439113">
    <property type="component" value="Unassembled WGS sequence"/>
</dbReference>
<evidence type="ECO:0000256" key="7">
    <source>
        <dbReference type="ARBA" id="ARBA00042645"/>
    </source>
</evidence>
<dbReference type="SUPFAM" id="SSF53474">
    <property type="entry name" value="alpha/beta-Hydrolases"/>
    <property type="match status" value="1"/>
</dbReference>
<dbReference type="OrthoDB" id="9813296at2"/>
<comment type="function">
    <text evidence="9">Acts as an acyl-protein thioesterase that hydrolyzes fatty acids from acylated residues in proteins. Regulates the mitochondrial S-depalmitoylation of the nucleophilic active site residue of peroxiredoxin-5/PRDX5, a key antioxidant protein, therefore modulating mitochondrial antioxidant ability. Also catalyzes the deglucuronidation of mycophenolic acid acyl-glucuronide, an active metabolite of the immunosuppressant drug mycophenolate.</text>
</comment>
<evidence type="ECO:0000256" key="5">
    <source>
        <dbReference type="ARBA" id="ARBA00039314"/>
    </source>
</evidence>
<dbReference type="Gene3D" id="3.40.50.1820">
    <property type="entry name" value="alpha/beta hydrolase"/>
    <property type="match status" value="1"/>
</dbReference>
<dbReference type="AlphaFoldDB" id="A0A6N8DI05"/>
<proteinExistence type="predicted"/>